<keyword evidence="3" id="KW-0408">Iron</keyword>
<evidence type="ECO:0000259" key="7">
    <source>
        <dbReference type="PROSITE" id="PS51296"/>
    </source>
</evidence>
<dbReference type="InterPro" id="IPR017941">
    <property type="entry name" value="Rieske_2Fe-2S"/>
</dbReference>
<evidence type="ECO:0000256" key="1">
    <source>
        <dbReference type="ARBA" id="ARBA00022714"/>
    </source>
</evidence>
<dbReference type="GO" id="GO:0046872">
    <property type="term" value="F:metal ion binding"/>
    <property type="evidence" value="ECO:0007669"/>
    <property type="project" value="UniProtKB-KW"/>
</dbReference>
<protein>
    <submittedName>
        <fullName evidence="8">Rieske (2Fe-2S) protein</fullName>
    </submittedName>
</protein>
<organism evidence="8 9">
    <name type="scientific">Paenibacillus oceani</name>
    <dbReference type="NCBI Taxonomy" id="2772510"/>
    <lineage>
        <taxon>Bacteria</taxon>
        <taxon>Bacillati</taxon>
        <taxon>Bacillota</taxon>
        <taxon>Bacilli</taxon>
        <taxon>Bacillales</taxon>
        <taxon>Paenibacillaceae</taxon>
        <taxon>Paenibacillus</taxon>
    </lineage>
</organism>
<evidence type="ECO:0000256" key="4">
    <source>
        <dbReference type="ARBA" id="ARBA00023014"/>
    </source>
</evidence>
<dbReference type="AlphaFoldDB" id="A0A927H2T8"/>
<dbReference type="RefSeq" id="WP_190931335.1">
    <property type="nucleotide sequence ID" value="NZ_JACXJA010000046.1"/>
</dbReference>
<dbReference type="SUPFAM" id="SSF50022">
    <property type="entry name" value="ISP domain"/>
    <property type="match status" value="1"/>
</dbReference>
<keyword evidence="2" id="KW-0479">Metal-binding</keyword>
<evidence type="ECO:0000256" key="2">
    <source>
        <dbReference type="ARBA" id="ARBA00022723"/>
    </source>
</evidence>
<reference evidence="8" key="1">
    <citation type="submission" date="2020-09" db="EMBL/GenBank/DDBJ databases">
        <title>A novel bacterium of genus Paenibacillus, isolated from South China Sea.</title>
        <authorList>
            <person name="Huang H."/>
            <person name="Mo K."/>
            <person name="Hu Y."/>
        </authorList>
    </citation>
    <scope>NUCLEOTIDE SEQUENCE</scope>
    <source>
        <strain evidence="8">IB182363</strain>
    </source>
</reference>
<proteinExistence type="inferred from homology"/>
<dbReference type="CDD" id="cd03467">
    <property type="entry name" value="Rieske"/>
    <property type="match status" value="1"/>
</dbReference>
<evidence type="ECO:0000256" key="3">
    <source>
        <dbReference type="ARBA" id="ARBA00023004"/>
    </source>
</evidence>
<comment type="caution">
    <text evidence="8">The sequence shown here is derived from an EMBL/GenBank/DDBJ whole genome shotgun (WGS) entry which is preliminary data.</text>
</comment>
<comment type="similarity">
    <text evidence="6">Belongs to the bacterial ring-hydroxylating dioxygenase ferredoxin component family.</text>
</comment>
<evidence type="ECO:0000313" key="9">
    <source>
        <dbReference type="Proteomes" id="UP000639396"/>
    </source>
</evidence>
<dbReference type="PROSITE" id="PS51296">
    <property type="entry name" value="RIESKE"/>
    <property type="match status" value="1"/>
</dbReference>
<feature type="domain" description="Rieske" evidence="7">
    <location>
        <begin position="4"/>
        <end position="114"/>
    </location>
</feature>
<evidence type="ECO:0000313" key="8">
    <source>
        <dbReference type="EMBL" id="MBD2865713.1"/>
    </source>
</evidence>
<dbReference type="PANTHER" id="PTHR21496">
    <property type="entry name" value="FERREDOXIN-RELATED"/>
    <property type="match status" value="1"/>
</dbReference>
<evidence type="ECO:0000256" key="5">
    <source>
        <dbReference type="ARBA" id="ARBA00034078"/>
    </source>
</evidence>
<dbReference type="Proteomes" id="UP000639396">
    <property type="component" value="Unassembled WGS sequence"/>
</dbReference>
<keyword evidence="9" id="KW-1185">Reference proteome</keyword>
<accession>A0A927H2T8</accession>
<dbReference type="PANTHER" id="PTHR21496:SF0">
    <property type="entry name" value="RIESKE DOMAIN-CONTAINING PROTEIN"/>
    <property type="match status" value="1"/>
</dbReference>
<dbReference type="Gene3D" id="2.102.10.10">
    <property type="entry name" value="Rieske [2Fe-2S] iron-sulphur domain"/>
    <property type="match status" value="1"/>
</dbReference>
<sequence>MKRYLVAKSSDLPEGGRKLADVNGVQIGLFRLGEDYYAWRNMCPHMAAPACRGEVCGTRLPSMVYEYDYGMEGQVLRCPWHGWEFDLRTGRHLVDANVKLIGYKVETEQDQIYVWAP</sequence>
<dbReference type="GO" id="GO:0016705">
    <property type="term" value="F:oxidoreductase activity, acting on paired donors, with incorporation or reduction of molecular oxygen"/>
    <property type="evidence" value="ECO:0007669"/>
    <property type="project" value="UniProtKB-ARBA"/>
</dbReference>
<name>A0A927H2T8_9BACL</name>
<dbReference type="GO" id="GO:0051537">
    <property type="term" value="F:2 iron, 2 sulfur cluster binding"/>
    <property type="evidence" value="ECO:0007669"/>
    <property type="project" value="UniProtKB-KW"/>
</dbReference>
<dbReference type="GO" id="GO:0004497">
    <property type="term" value="F:monooxygenase activity"/>
    <property type="evidence" value="ECO:0007669"/>
    <property type="project" value="UniProtKB-ARBA"/>
</dbReference>
<dbReference type="EMBL" id="JACXJA010000046">
    <property type="protein sequence ID" value="MBD2865713.1"/>
    <property type="molecule type" value="Genomic_DNA"/>
</dbReference>
<dbReference type="InterPro" id="IPR036922">
    <property type="entry name" value="Rieske_2Fe-2S_sf"/>
</dbReference>
<gene>
    <name evidence="8" type="ORF">IDH45_27400</name>
</gene>
<keyword evidence="4" id="KW-0411">Iron-sulfur</keyword>
<dbReference type="Pfam" id="PF00355">
    <property type="entry name" value="Rieske"/>
    <property type="match status" value="1"/>
</dbReference>
<evidence type="ECO:0000256" key="6">
    <source>
        <dbReference type="ARBA" id="ARBA00038001"/>
    </source>
</evidence>
<keyword evidence="1" id="KW-0001">2Fe-2S</keyword>
<comment type="cofactor">
    <cofactor evidence="5">
        <name>[2Fe-2S] cluster</name>
        <dbReference type="ChEBI" id="CHEBI:190135"/>
    </cofactor>
</comment>